<dbReference type="Gene3D" id="3.40.30.10">
    <property type="entry name" value="Glutaredoxin"/>
    <property type="match status" value="1"/>
</dbReference>
<reference evidence="3" key="1">
    <citation type="journal article" date="2018" name="Comp. Biochem. Physiol. Part D Genomics Proteomics">
        <title>Genome-wide identification of the entire 90 glutathione S-transferase (GST) subfamily genes in four rotifer Brachionus species and transcriptional modulation in response to endocrine disrupting chemicals.</title>
        <authorList>
            <person name="Park J.C."/>
            <person name="Kim D.H."/>
            <person name="Lee M.C."/>
            <person name="Han J."/>
            <person name="Kim H.J."/>
            <person name="Hagiwara A."/>
            <person name="Hwang U.K."/>
            <person name="Park H.G."/>
            <person name="Lee J.S."/>
        </authorList>
    </citation>
    <scope>NUCLEOTIDE SEQUENCE</scope>
</reference>
<dbReference type="InterPro" id="IPR050213">
    <property type="entry name" value="GST_superfamily"/>
</dbReference>
<dbReference type="GO" id="GO:0004364">
    <property type="term" value="F:glutathione transferase activity"/>
    <property type="evidence" value="ECO:0007669"/>
    <property type="project" value="TreeGrafter"/>
</dbReference>
<keyword evidence="3" id="KW-0808">Transferase</keyword>
<dbReference type="CDD" id="cd03039">
    <property type="entry name" value="GST_N_Sigma_like"/>
    <property type="match status" value="1"/>
</dbReference>
<evidence type="ECO:0000259" key="2">
    <source>
        <dbReference type="PROSITE" id="PS50405"/>
    </source>
</evidence>
<dbReference type="PANTHER" id="PTHR11571:SF150">
    <property type="entry name" value="GLUTATHIONE S-TRANSFERASE"/>
    <property type="match status" value="1"/>
</dbReference>
<reference evidence="3" key="2">
    <citation type="submission" date="2018-04" db="EMBL/GenBank/DDBJ databases">
        <authorList>
            <person name="Lee J.-S."/>
        </authorList>
    </citation>
    <scope>NUCLEOTIDE SEQUENCE</scope>
</reference>
<dbReference type="InterPro" id="IPR004046">
    <property type="entry name" value="GST_C"/>
</dbReference>
<evidence type="ECO:0000259" key="1">
    <source>
        <dbReference type="PROSITE" id="PS50404"/>
    </source>
</evidence>
<dbReference type="Pfam" id="PF14497">
    <property type="entry name" value="GST_C_3"/>
    <property type="match status" value="1"/>
</dbReference>
<dbReference type="EMBL" id="MH189380">
    <property type="protein sequence ID" value="AYN44548.1"/>
    <property type="molecule type" value="mRNA"/>
</dbReference>
<dbReference type="Pfam" id="PF02798">
    <property type="entry name" value="GST_N"/>
    <property type="match status" value="1"/>
</dbReference>
<dbReference type="Gene3D" id="1.20.1050.10">
    <property type="match status" value="1"/>
</dbReference>
<dbReference type="SUPFAM" id="SSF52833">
    <property type="entry name" value="Thioredoxin-like"/>
    <property type="match status" value="1"/>
</dbReference>
<proteinExistence type="evidence at transcript level"/>
<dbReference type="InterPro" id="IPR036249">
    <property type="entry name" value="Thioredoxin-like_sf"/>
</dbReference>
<dbReference type="PROSITE" id="PS50405">
    <property type="entry name" value="GST_CTER"/>
    <property type="match status" value="1"/>
</dbReference>
<name>A0A3G2JSI3_9BILA</name>
<dbReference type="SFLD" id="SFLDG00363">
    <property type="entry name" value="AMPS_(cytGST):_Alpha-__Mu-__Pi"/>
    <property type="match status" value="1"/>
</dbReference>
<dbReference type="InterPro" id="IPR036282">
    <property type="entry name" value="Glutathione-S-Trfase_C_sf"/>
</dbReference>
<dbReference type="AlphaFoldDB" id="A0A3G2JSI3"/>
<dbReference type="PANTHER" id="PTHR11571">
    <property type="entry name" value="GLUTATHIONE S-TRANSFERASE"/>
    <property type="match status" value="1"/>
</dbReference>
<feature type="domain" description="GST C-terminal" evidence="2">
    <location>
        <begin position="85"/>
        <end position="207"/>
    </location>
</feature>
<feature type="domain" description="GST N-terminal" evidence="1">
    <location>
        <begin position="2"/>
        <end position="83"/>
    </location>
</feature>
<dbReference type="SUPFAM" id="SSF47616">
    <property type="entry name" value="GST C-terminal domain-like"/>
    <property type="match status" value="1"/>
</dbReference>
<dbReference type="SFLD" id="SFLDS00019">
    <property type="entry name" value="Glutathione_Transferase_(cytos"/>
    <property type="match status" value="1"/>
</dbReference>
<protein>
    <submittedName>
        <fullName evidence="3">Glutathione S-transferase S8</fullName>
    </submittedName>
</protein>
<dbReference type="SFLD" id="SFLDG01205">
    <property type="entry name" value="AMPS.1"/>
    <property type="match status" value="1"/>
</dbReference>
<organism evidence="3">
    <name type="scientific">Brachionus koreanus</name>
    <dbReference type="NCBI Taxonomy" id="1199090"/>
    <lineage>
        <taxon>Eukaryota</taxon>
        <taxon>Metazoa</taxon>
        <taxon>Spiralia</taxon>
        <taxon>Gnathifera</taxon>
        <taxon>Rotifera</taxon>
        <taxon>Eurotatoria</taxon>
        <taxon>Monogononta</taxon>
        <taxon>Pseudotrocha</taxon>
        <taxon>Ploima</taxon>
        <taxon>Brachionidae</taxon>
        <taxon>Brachionus</taxon>
    </lineage>
</organism>
<accession>A0A3G2JSI3</accession>
<dbReference type="InterPro" id="IPR010987">
    <property type="entry name" value="Glutathione-S-Trfase_C-like"/>
</dbReference>
<sequence length="207" mass="24508">MIKYRLVYFDARGHAELIRFIFAYVGQEYEDFRIKETEWPSFKNRTLFGKLPVLEISDDIQSIQLAQSLSIVRYLSSIFCIAGNSDLDKARADMITEQLSDILEIFYDIKSEKNLQLRAEKESYFYKETLPFYSSMLERLFEIQKTNFVAANTLTYADLAFVVFWDSFGEKKKHFFEVCVICKAYYDHVNNLPEITEWKKKRPISNI</sequence>
<dbReference type="InterPro" id="IPR004045">
    <property type="entry name" value="Glutathione_S-Trfase_N"/>
</dbReference>
<dbReference type="GO" id="GO:0006749">
    <property type="term" value="P:glutathione metabolic process"/>
    <property type="evidence" value="ECO:0007669"/>
    <property type="project" value="TreeGrafter"/>
</dbReference>
<dbReference type="PROSITE" id="PS50404">
    <property type="entry name" value="GST_NTER"/>
    <property type="match status" value="1"/>
</dbReference>
<dbReference type="InterPro" id="IPR040079">
    <property type="entry name" value="Glutathione_S-Trfase"/>
</dbReference>
<dbReference type="CDD" id="cd03192">
    <property type="entry name" value="GST_C_Sigma_like"/>
    <property type="match status" value="1"/>
</dbReference>
<evidence type="ECO:0000313" key="3">
    <source>
        <dbReference type="EMBL" id="AYN44548.1"/>
    </source>
</evidence>